<comment type="similarity">
    <text evidence="2 7">Belongs to the BBR/BPC family.</text>
</comment>
<name>A0A6P5FKN3_ANACO</name>
<dbReference type="Gramene" id="Aco016589.1.mrna1">
    <property type="protein sequence ID" value="Aco016589.1.mrna1"/>
    <property type="gene ID" value="Aco016589.1.path1"/>
</dbReference>
<reference evidence="10" key="1">
    <citation type="journal article" date="2015" name="Nat. Genet.">
        <title>The pineapple genome and the evolution of CAM photosynthesis.</title>
        <authorList>
            <person name="Ming R."/>
            <person name="VanBuren R."/>
            <person name="Wai C.M."/>
            <person name="Tang H."/>
            <person name="Schatz M.C."/>
            <person name="Bowers J.E."/>
            <person name="Lyons E."/>
            <person name="Wang M.L."/>
            <person name="Chen J."/>
            <person name="Biggers E."/>
            <person name="Zhang J."/>
            <person name="Huang L."/>
            <person name="Zhang L."/>
            <person name="Miao W."/>
            <person name="Zhang J."/>
            <person name="Ye Z."/>
            <person name="Miao C."/>
            <person name="Lin Z."/>
            <person name="Wang H."/>
            <person name="Zhou H."/>
            <person name="Yim W.C."/>
            <person name="Priest H.D."/>
            <person name="Zheng C."/>
            <person name="Woodhouse M."/>
            <person name="Edger P.P."/>
            <person name="Guyot R."/>
            <person name="Guo H.B."/>
            <person name="Guo H."/>
            <person name="Zheng G."/>
            <person name="Singh R."/>
            <person name="Sharma A."/>
            <person name="Min X."/>
            <person name="Zheng Y."/>
            <person name="Lee H."/>
            <person name="Gurtowski J."/>
            <person name="Sedlazeck F.J."/>
            <person name="Harkess A."/>
            <person name="McKain M.R."/>
            <person name="Liao Z."/>
            <person name="Fang J."/>
            <person name="Liu J."/>
            <person name="Zhang X."/>
            <person name="Zhang Q."/>
            <person name="Hu W."/>
            <person name="Qin Y."/>
            <person name="Wang K."/>
            <person name="Chen L.Y."/>
            <person name="Shirley N."/>
            <person name="Lin Y.R."/>
            <person name="Liu L.Y."/>
            <person name="Hernandez A.G."/>
            <person name="Wright C.L."/>
            <person name="Bulone V."/>
            <person name="Tuskan G.A."/>
            <person name="Heath K."/>
            <person name="Zee F."/>
            <person name="Moore P.H."/>
            <person name="Sunkar R."/>
            <person name="Leebens-Mack J.H."/>
            <person name="Mockler T."/>
            <person name="Bennetzen J.L."/>
            <person name="Freeling M."/>
            <person name="Sankoff D."/>
            <person name="Paterson A.H."/>
            <person name="Zhu X."/>
            <person name="Yang X."/>
            <person name="Smith J.A."/>
            <person name="Cushman J.C."/>
            <person name="Paull R.E."/>
            <person name="Yu Q."/>
        </authorList>
    </citation>
    <scope>NUCLEOTIDE SEQUENCE [LARGE SCALE GENOMIC DNA]</scope>
    <source>
        <strain evidence="10">cv. F153</strain>
    </source>
</reference>
<evidence type="ECO:0000256" key="3">
    <source>
        <dbReference type="ARBA" id="ARBA00023015"/>
    </source>
</evidence>
<sequence>MDDNGQRESSRHKADHYKTAHAQWMTNQNQLKENIKIMALVAERDEAIRERNIALAEKKAAQAERDMAFLQRDAAITERNTAIIERDNALSALQYARENGVNGNNCGPECFPPSRGAAKHHHYQQQPQYSDGYYNDHEALPMSTAPDGDAAKSSHKSKRGRNDPTKVQASASPSKKPSKKKSRKVGGEHFNNKQVTVARLGAKHHEWKGQDLGLNQVVFDESTMPVPVCSCTGKYQPCYKWGDGGWQSACCTTTLSMYPLPVMPNKRHARVGGRKMSGSVFKKLISRLAAEGYDLSMPIDLKDHWAKHGTNRYITIK</sequence>
<dbReference type="PANTHER" id="PTHR31421">
    <property type="entry name" value="PROTEIN BASIC PENTACYSTEINE3"/>
    <property type="match status" value="1"/>
</dbReference>
<organism evidence="11">
    <name type="scientific">Ananas comosus</name>
    <name type="common">Pineapple</name>
    <name type="synonym">Ananas ananas</name>
    <dbReference type="NCBI Taxonomy" id="4615"/>
    <lineage>
        <taxon>Eukaryota</taxon>
        <taxon>Viridiplantae</taxon>
        <taxon>Streptophyta</taxon>
        <taxon>Embryophyta</taxon>
        <taxon>Tracheophyta</taxon>
        <taxon>Spermatophyta</taxon>
        <taxon>Magnoliopsida</taxon>
        <taxon>Liliopsida</taxon>
        <taxon>Poales</taxon>
        <taxon>Bromeliaceae</taxon>
        <taxon>Bromelioideae</taxon>
        <taxon>Ananas</taxon>
    </lineage>
</organism>
<evidence type="ECO:0000313" key="12">
    <source>
        <dbReference type="RefSeq" id="XP_020093984.1"/>
    </source>
</evidence>
<evidence type="ECO:0000256" key="9">
    <source>
        <dbReference type="SAM" id="MobiDB-lite"/>
    </source>
</evidence>
<dbReference type="GO" id="GO:0003700">
    <property type="term" value="F:DNA-binding transcription factor activity"/>
    <property type="evidence" value="ECO:0007669"/>
    <property type="project" value="UniProtKB-UniRule"/>
</dbReference>
<dbReference type="Pfam" id="PF06217">
    <property type="entry name" value="GAGA_bind"/>
    <property type="match status" value="1"/>
</dbReference>
<evidence type="ECO:0000256" key="4">
    <source>
        <dbReference type="ARBA" id="ARBA00023125"/>
    </source>
</evidence>
<evidence type="ECO:0000256" key="2">
    <source>
        <dbReference type="ARBA" id="ARBA00007911"/>
    </source>
</evidence>
<feature type="coiled-coil region" evidence="8">
    <location>
        <begin position="44"/>
        <end position="80"/>
    </location>
</feature>
<comment type="function">
    <text evidence="7">Transcriptional regulator that specifically binds to GA-rich elements (GAGA-repeats) present in regulatory sequences of genes involved in developmental processes.</text>
</comment>
<dbReference type="GeneID" id="109714016"/>
<dbReference type="RefSeq" id="XP_020093983.1">
    <property type="nucleotide sequence ID" value="XM_020238394.1"/>
</dbReference>
<keyword evidence="5 7" id="KW-0804">Transcription</keyword>
<dbReference type="GO" id="GO:0005634">
    <property type="term" value="C:nucleus"/>
    <property type="evidence" value="ECO:0007669"/>
    <property type="project" value="UniProtKB-SubCell"/>
</dbReference>
<dbReference type="GO" id="GO:0009723">
    <property type="term" value="P:response to ethylene"/>
    <property type="evidence" value="ECO:0007669"/>
    <property type="project" value="TreeGrafter"/>
</dbReference>
<dbReference type="PANTHER" id="PTHR31421:SF2">
    <property type="entry name" value="PROTEIN BASIC PENTACYSTEINE6"/>
    <property type="match status" value="1"/>
</dbReference>
<dbReference type="GO" id="GO:0043565">
    <property type="term" value="F:sequence-specific DNA binding"/>
    <property type="evidence" value="ECO:0007669"/>
    <property type="project" value="TreeGrafter"/>
</dbReference>
<reference evidence="11 12" key="2">
    <citation type="submission" date="2025-04" db="UniProtKB">
        <authorList>
            <consortium name="RefSeq"/>
        </authorList>
    </citation>
    <scope>IDENTIFICATION</scope>
    <source>
        <tissue evidence="11 12">Leaf</tissue>
    </source>
</reference>
<dbReference type="AlphaFoldDB" id="A0A6P5FKN3"/>
<evidence type="ECO:0000313" key="10">
    <source>
        <dbReference type="Proteomes" id="UP000515123"/>
    </source>
</evidence>
<evidence type="ECO:0000256" key="7">
    <source>
        <dbReference type="RuleBase" id="RU367160"/>
    </source>
</evidence>
<evidence type="ECO:0000256" key="8">
    <source>
        <dbReference type="SAM" id="Coils"/>
    </source>
</evidence>
<keyword evidence="3 7" id="KW-0805">Transcription regulation</keyword>
<accession>A0A6P5FKN3</accession>
<dbReference type="InterPro" id="IPR010409">
    <property type="entry name" value="GAGA-bd_tscrpt_act"/>
</dbReference>
<gene>
    <name evidence="11 12" type="primary">LOC109714016</name>
</gene>
<evidence type="ECO:0000313" key="11">
    <source>
        <dbReference type="RefSeq" id="XP_020093983.1"/>
    </source>
</evidence>
<comment type="subcellular location">
    <subcellularLocation>
        <location evidence="1 7">Nucleus</location>
    </subcellularLocation>
</comment>
<keyword evidence="4 7" id="KW-0238">DNA-binding</keyword>
<dbReference type="RefSeq" id="XP_020093984.1">
    <property type="nucleotide sequence ID" value="XM_020238395.1"/>
</dbReference>
<keyword evidence="8" id="KW-0175">Coiled coil</keyword>
<keyword evidence="10" id="KW-1185">Reference proteome</keyword>
<evidence type="ECO:0000256" key="5">
    <source>
        <dbReference type="ARBA" id="ARBA00023163"/>
    </source>
</evidence>
<protein>
    <recommendedName>
        <fullName evidence="7">GAGA-binding transcriptional activator</fullName>
    </recommendedName>
</protein>
<keyword evidence="6 7" id="KW-0539">Nucleus</keyword>
<proteinExistence type="inferred from homology"/>
<dbReference type="OrthoDB" id="1883964at2759"/>
<feature type="region of interest" description="Disordered" evidence="9">
    <location>
        <begin position="115"/>
        <end position="193"/>
    </location>
</feature>
<dbReference type="Proteomes" id="UP000515123">
    <property type="component" value="Linkage group 8"/>
</dbReference>
<evidence type="ECO:0000256" key="6">
    <source>
        <dbReference type="ARBA" id="ARBA00023242"/>
    </source>
</evidence>
<dbReference type="SMART" id="SM01226">
    <property type="entry name" value="GAGA_bind"/>
    <property type="match status" value="1"/>
</dbReference>
<evidence type="ECO:0000256" key="1">
    <source>
        <dbReference type="ARBA" id="ARBA00004123"/>
    </source>
</evidence>